<proteinExistence type="predicted"/>
<protein>
    <submittedName>
        <fullName evidence="3">Sirohydrochlorin chelatase</fullName>
    </submittedName>
</protein>
<dbReference type="InterPro" id="IPR050963">
    <property type="entry name" value="Sirohydro_Cobaltochel/CbiX"/>
</dbReference>
<keyword evidence="2" id="KW-0456">Lyase</keyword>
<keyword evidence="4" id="KW-1185">Reference proteome</keyword>
<dbReference type="Pfam" id="PF01903">
    <property type="entry name" value="CbiX"/>
    <property type="match status" value="2"/>
</dbReference>
<keyword evidence="1" id="KW-0479">Metal-binding</keyword>
<dbReference type="Gene3D" id="3.40.50.1400">
    <property type="match status" value="2"/>
</dbReference>
<dbReference type="PANTHER" id="PTHR33542">
    <property type="entry name" value="SIROHYDROCHLORIN FERROCHELATASE, CHLOROPLASTIC"/>
    <property type="match status" value="1"/>
</dbReference>
<dbReference type="EMBL" id="BAABCM010000017">
    <property type="protein sequence ID" value="GAA3848625.1"/>
    <property type="molecule type" value="Genomic_DNA"/>
</dbReference>
<evidence type="ECO:0000256" key="1">
    <source>
        <dbReference type="ARBA" id="ARBA00022723"/>
    </source>
</evidence>
<sequence>MIPLVAVAHGSRDPRSAATVRALVDRIAAAAPELDVRVSFLDLSEPLVTDVLRDLVRAGHREAVVVPLLLGSAFHARVDLPALVAEVPALRVTIADVLGADLEPVAFDRLAAVADVSDPGLGVVLAAVGSSRAAANEAVAALARRWQSRHGFRAVAAFASAAKPDVPAAVAKLRARGASRIAVASWFLAPGLLPDRIAALAREAEPSVALADCLAGDPRVASLVLERYATALAGAARSA</sequence>
<dbReference type="SUPFAM" id="SSF53800">
    <property type="entry name" value="Chelatase"/>
    <property type="match status" value="1"/>
</dbReference>
<dbReference type="PANTHER" id="PTHR33542:SF5">
    <property type="entry name" value="FERROCHELATASE CHE1"/>
    <property type="match status" value="1"/>
</dbReference>
<dbReference type="InterPro" id="IPR002762">
    <property type="entry name" value="CbiX-like"/>
</dbReference>
<evidence type="ECO:0000313" key="4">
    <source>
        <dbReference type="Proteomes" id="UP001501624"/>
    </source>
</evidence>
<organism evidence="3 4">
    <name type="scientific">Amycolatopsis tucumanensis</name>
    <dbReference type="NCBI Taxonomy" id="401106"/>
    <lineage>
        <taxon>Bacteria</taxon>
        <taxon>Bacillati</taxon>
        <taxon>Actinomycetota</taxon>
        <taxon>Actinomycetes</taxon>
        <taxon>Pseudonocardiales</taxon>
        <taxon>Pseudonocardiaceae</taxon>
        <taxon>Amycolatopsis</taxon>
    </lineage>
</organism>
<evidence type="ECO:0000313" key="3">
    <source>
        <dbReference type="EMBL" id="GAA3848625.1"/>
    </source>
</evidence>
<accession>A0ABP7JMU9</accession>
<dbReference type="CDD" id="cd03416">
    <property type="entry name" value="CbiX_SirB_N"/>
    <property type="match status" value="1"/>
</dbReference>
<dbReference type="Proteomes" id="UP001501624">
    <property type="component" value="Unassembled WGS sequence"/>
</dbReference>
<gene>
    <name evidence="3" type="ORF">GCM10022380_78470</name>
</gene>
<dbReference type="RefSeq" id="WP_237337334.1">
    <property type="nucleotide sequence ID" value="NZ_BAABCM010000017.1"/>
</dbReference>
<reference evidence="4" key="1">
    <citation type="journal article" date="2019" name="Int. J. Syst. Evol. Microbiol.">
        <title>The Global Catalogue of Microorganisms (GCM) 10K type strain sequencing project: providing services to taxonomists for standard genome sequencing and annotation.</title>
        <authorList>
            <consortium name="The Broad Institute Genomics Platform"/>
            <consortium name="The Broad Institute Genome Sequencing Center for Infectious Disease"/>
            <person name="Wu L."/>
            <person name="Ma J."/>
        </authorList>
    </citation>
    <scope>NUCLEOTIDE SEQUENCE [LARGE SCALE GENOMIC DNA]</scope>
    <source>
        <strain evidence="4">JCM 17017</strain>
    </source>
</reference>
<name>A0ABP7JMU9_9PSEU</name>
<comment type="caution">
    <text evidence="3">The sequence shown here is derived from an EMBL/GenBank/DDBJ whole genome shotgun (WGS) entry which is preliminary data.</text>
</comment>
<evidence type="ECO:0000256" key="2">
    <source>
        <dbReference type="ARBA" id="ARBA00023239"/>
    </source>
</evidence>